<gene>
    <name evidence="7" type="ORF">NP064_16070</name>
</gene>
<sequence>MLYRDLVHFEPVESVKQLRAGVSAEQAREDVRTFVISEKMREQLVGVVLPNLRFDNPDWDHKGVLLVATYGTGKTHFMSCLAAVAENADLAAEMTDAATGEAAAAIAGKFKVIRVEIGAVQMSLRDILATELTAGLAALGVEYTFPPLDKVTNNKQPLQQMMAAFEEKYPEHGLFLVIDELLDYLRTRRDMEIAFDLGFLREMAEFIPGERFRLIAGVQETLFDNPRFAAAQDAVRRVRERFQSFRIAREDVAYVVQQRILRKDNEQRAQIRDHLTKFAPAFESIGRDLDAFVDMFPIHPAYLRTFEALTIVEKRRVLSSLSEQIRQRLDQEVPTDEPGVICFDSYRAELEGDPANRVIPEVRDVLQRTRVLRDHVRRNMEAQADVAPALRIVDALAVHRLTTDDIEAPLGLTYDNLRDDLCLLPPGTPELDAAFIANSIETIVDEISKAVSGQFISVNEVNGQVYIDIKKDVDYEEQVNQRAATLDLHALDGAYYKALETLLEVSANPYVAGYRIYSYELPWAAKKVRRLGYLFLGAPNERSTAQPPRDFYIYFLQPYDPPKFDDAMRSDEVFLRLDAPAEAFTISLRRYAASLEKVRESTTQHRAAFEARAAKHLTEMVTWLRANLINSMHVTYQGERKTIAQWLAGVQGSRRSLKEQLDTIASNALTPHFATRYPGYPTFGDEITPSNLMNATQAALGQLSGKDTALGRSVLNALGLRDIDEQVTDTGPFATELLRLLAAARGQAVNGDELLVERDPGVRTWGSWHLEPLWLVVVAAALTYLGRAEVGFTNGQRVTAANLDVPTRMNQNDLERVAFVTTPAGADAAVLSRVATLLGLPPALGQGEITGETAASFVTKAEGAHGSASDLKTYVQSSPRLWGEELFDDPLGRLGRVESYLALLGDVRNRNSAGKLKRLTSDTAALDAATAGKQEIARIEELRRVSEQLSPLVRYLEDAGNVLGSADPYAETAETVRGHLREVLRAAKLDKQAAANVRRSAEELKQQYRAFAVDRHTAERLPGAGEAQKQELVTSGTWRDLQVLTAVTFLPSGQFGDLDAKLVGLTACKQFSPEVFDAAYTCPHCNYRPRPSTAETAHARLKQVTDRAAELWEEWMAALRSSLGTPEIAEQASLLDPAARVEVQRLLDDRIAPGEVTSELVAAAEQLMQRFALVQVSSANLRTALFPASRAITVAEAAHAFEKWLNEVASGAGGDPARVRLVAADEEMA</sequence>
<feature type="domain" description="DUF6079" evidence="1">
    <location>
        <begin position="25"/>
        <end position="249"/>
    </location>
</feature>
<organism evidence="7 8">
    <name type="scientific">Cellulomonas chengniuliangii</name>
    <dbReference type="NCBI Taxonomy" id="2968084"/>
    <lineage>
        <taxon>Bacteria</taxon>
        <taxon>Bacillati</taxon>
        <taxon>Actinomycetota</taxon>
        <taxon>Actinomycetes</taxon>
        <taxon>Micrococcales</taxon>
        <taxon>Cellulomonadaceae</taxon>
        <taxon>Cellulomonas</taxon>
    </lineage>
</organism>
<reference evidence="7 8" key="1">
    <citation type="submission" date="2022-07" db="EMBL/GenBank/DDBJ databases">
        <title>Novel species in genus cellulomonas.</title>
        <authorList>
            <person name="Ye L."/>
        </authorList>
    </citation>
    <scope>NUCLEOTIDE SEQUENCE [LARGE SCALE GENOMIC DNA]</scope>
    <source>
        <strain evidence="8">zg-Y338</strain>
    </source>
</reference>
<feature type="domain" description="DUF6079" evidence="4">
    <location>
        <begin position="694"/>
        <end position="819"/>
    </location>
</feature>
<name>A0ABY5KZW6_9CELL</name>
<evidence type="ECO:0000313" key="8">
    <source>
        <dbReference type="Proteomes" id="UP001316189"/>
    </source>
</evidence>
<feature type="domain" description="DUF6079" evidence="5">
    <location>
        <begin position="829"/>
        <end position="1013"/>
    </location>
</feature>
<accession>A0ABY5KZW6</accession>
<feature type="domain" description="DUF6079" evidence="3">
    <location>
        <begin position="478"/>
        <end position="677"/>
    </location>
</feature>
<dbReference type="InterPro" id="IPR058571">
    <property type="entry name" value="DUF6079_3rd"/>
</dbReference>
<dbReference type="EMBL" id="CP101988">
    <property type="protein sequence ID" value="UUI75255.1"/>
    <property type="molecule type" value="Genomic_DNA"/>
</dbReference>
<dbReference type="Pfam" id="PF26384">
    <property type="entry name" value="DUF6079_3rd"/>
    <property type="match status" value="1"/>
</dbReference>
<evidence type="ECO:0000313" key="7">
    <source>
        <dbReference type="EMBL" id="UUI75255.1"/>
    </source>
</evidence>
<dbReference type="InterPro" id="IPR058574">
    <property type="entry name" value="DUF6079_6th"/>
</dbReference>
<dbReference type="Pfam" id="PF26385">
    <property type="entry name" value="DUF6079_4th"/>
    <property type="match status" value="1"/>
</dbReference>
<keyword evidence="8" id="KW-1185">Reference proteome</keyword>
<evidence type="ECO:0000259" key="2">
    <source>
        <dbReference type="Pfam" id="PF26383"/>
    </source>
</evidence>
<dbReference type="InterPro" id="IPR045725">
    <property type="entry name" value="DUF6079_N"/>
</dbReference>
<evidence type="ECO:0000259" key="6">
    <source>
        <dbReference type="Pfam" id="PF26388"/>
    </source>
</evidence>
<evidence type="ECO:0000259" key="1">
    <source>
        <dbReference type="Pfam" id="PF19557"/>
    </source>
</evidence>
<dbReference type="RefSeq" id="WP_227569851.1">
    <property type="nucleotide sequence ID" value="NZ_CP101988.1"/>
</dbReference>
<dbReference type="Pfam" id="PF19557">
    <property type="entry name" value="DUF6079_1st"/>
    <property type="match status" value="1"/>
</dbReference>
<evidence type="ECO:0000259" key="4">
    <source>
        <dbReference type="Pfam" id="PF26385"/>
    </source>
</evidence>
<proteinExistence type="predicted"/>
<dbReference type="InterPro" id="IPR058573">
    <property type="entry name" value="DUF6079_5th"/>
</dbReference>
<dbReference type="Proteomes" id="UP001316189">
    <property type="component" value="Chromosome"/>
</dbReference>
<dbReference type="InterPro" id="IPR058572">
    <property type="entry name" value="DUF6079_4th"/>
</dbReference>
<evidence type="ECO:0000259" key="3">
    <source>
        <dbReference type="Pfam" id="PF26384"/>
    </source>
</evidence>
<dbReference type="InterPro" id="IPR058569">
    <property type="entry name" value="DUF6079_2nd"/>
</dbReference>
<feature type="domain" description="DUF6079" evidence="6">
    <location>
        <begin position="1025"/>
        <end position="1112"/>
    </location>
</feature>
<protein>
    <submittedName>
        <fullName evidence="7">DUF6079 family protein</fullName>
    </submittedName>
</protein>
<evidence type="ECO:0000259" key="5">
    <source>
        <dbReference type="Pfam" id="PF26387"/>
    </source>
</evidence>
<feature type="domain" description="DUF6079" evidence="2">
    <location>
        <begin position="265"/>
        <end position="473"/>
    </location>
</feature>
<dbReference type="Pfam" id="PF26388">
    <property type="entry name" value="DUF6079_6th"/>
    <property type="match status" value="1"/>
</dbReference>
<dbReference type="Pfam" id="PF26387">
    <property type="entry name" value="DUF6079_5th"/>
    <property type="match status" value="1"/>
</dbReference>
<dbReference type="Pfam" id="PF26383">
    <property type="entry name" value="DUF6079_2nd"/>
    <property type="match status" value="1"/>
</dbReference>